<feature type="compositionally biased region" description="Basic and acidic residues" evidence="10">
    <location>
        <begin position="871"/>
        <end position="883"/>
    </location>
</feature>
<gene>
    <name evidence="13" type="primary">skd_3</name>
    <name evidence="13" type="ORF">AVEN_131459_1</name>
</gene>
<evidence type="ECO:0000256" key="3">
    <source>
        <dbReference type="ARBA" id="ARBA00019618"/>
    </source>
</evidence>
<comment type="similarity">
    <text evidence="2 9">Belongs to the Mediator complex subunit 13 family.</text>
</comment>
<reference evidence="13 14" key="1">
    <citation type="journal article" date="2019" name="Sci. Rep.">
        <title>Orb-weaving spider Araneus ventricosus genome elucidates the spidroin gene catalogue.</title>
        <authorList>
            <person name="Kono N."/>
            <person name="Nakamura H."/>
            <person name="Ohtoshi R."/>
            <person name="Moran D.A.P."/>
            <person name="Shinohara A."/>
            <person name="Yoshida Y."/>
            <person name="Fujiwara M."/>
            <person name="Mori M."/>
            <person name="Tomita M."/>
            <person name="Arakawa K."/>
        </authorList>
    </citation>
    <scope>NUCLEOTIDE SEQUENCE [LARGE SCALE GENOMIC DNA]</scope>
</reference>
<accession>A0A4Y2EYN8</accession>
<feature type="domain" description="Mediator complex subunit Med13 C-terminal" evidence="11">
    <location>
        <begin position="1746"/>
        <end position="2164"/>
    </location>
</feature>
<feature type="domain" description="MID" evidence="12">
    <location>
        <begin position="1445"/>
        <end position="1706"/>
    </location>
</feature>
<feature type="compositionally biased region" description="Low complexity" evidence="10">
    <location>
        <begin position="428"/>
        <end position="462"/>
    </location>
</feature>
<evidence type="ECO:0000313" key="14">
    <source>
        <dbReference type="Proteomes" id="UP000499080"/>
    </source>
</evidence>
<feature type="compositionally biased region" description="Acidic residues" evidence="10">
    <location>
        <begin position="790"/>
        <end position="799"/>
    </location>
</feature>
<feature type="region of interest" description="Disordered" evidence="10">
    <location>
        <begin position="530"/>
        <end position="634"/>
    </location>
</feature>
<feature type="region of interest" description="Disordered" evidence="10">
    <location>
        <begin position="646"/>
        <end position="691"/>
    </location>
</feature>
<evidence type="ECO:0000256" key="4">
    <source>
        <dbReference type="ARBA" id="ARBA00022491"/>
    </source>
</evidence>
<evidence type="ECO:0000259" key="11">
    <source>
        <dbReference type="Pfam" id="PF06333"/>
    </source>
</evidence>
<evidence type="ECO:0000256" key="10">
    <source>
        <dbReference type="SAM" id="MobiDB-lite"/>
    </source>
</evidence>
<comment type="caution">
    <text evidence="13">The sequence shown here is derived from an EMBL/GenBank/DDBJ whole genome shotgun (WGS) entry which is preliminary data.</text>
</comment>
<protein>
    <recommendedName>
        <fullName evidence="3 9">Mediator of RNA polymerase II transcription subunit 13</fullName>
    </recommendedName>
</protein>
<dbReference type="InterPro" id="IPR051139">
    <property type="entry name" value="Mediator_complx_sub13"/>
</dbReference>
<keyword evidence="7 9" id="KW-0804">Transcription</keyword>
<comment type="function">
    <text evidence="9">Component of the Mediator complex, a coactivator involved in regulated transcription of nearly all RNA polymerase II-dependent genes. Mediator functions as a bridge to convey information from gene-specific regulatory proteins to the basal RNA polymerase II transcription machinery. Mediator is recruited to promoters by direct interactions with regulatory proteins and serves as a scaffold for the assembly of a functional preinitiation complex with RNA polymerase II and the general transcription factors.</text>
</comment>
<dbReference type="PANTHER" id="PTHR48249">
    <property type="entry name" value="MEDIATOR OF RNA POLYMERASE II TRANSCRIPTION SUBUNIT 13"/>
    <property type="match status" value="1"/>
</dbReference>
<evidence type="ECO:0000259" key="12">
    <source>
        <dbReference type="Pfam" id="PF18296"/>
    </source>
</evidence>
<feature type="compositionally biased region" description="Polar residues" evidence="10">
    <location>
        <begin position="852"/>
        <end position="870"/>
    </location>
</feature>
<dbReference type="GO" id="GO:0003713">
    <property type="term" value="F:transcription coactivator activity"/>
    <property type="evidence" value="ECO:0007669"/>
    <property type="project" value="TreeGrafter"/>
</dbReference>
<keyword evidence="4 9" id="KW-0678">Repressor</keyword>
<dbReference type="PANTHER" id="PTHR48249:SF3">
    <property type="entry name" value="MEDIATOR OF RNA POLYMERASE II TRANSCRIPTION SUBUNIT 13"/>
    <property type="match status" value="1"/>
</dbReference>
<keyword evidence="5 9" id="KW-0805">Transcription regulation</keyword>
<feature type="compositionally biased region" description="Polar residues" evidence="10">
    <location>
        <begin position="414"/>
        <end position="427"/>
    </location>
</feature>
<dbReference type="GO" id="GO:0045944">
    <property type="term" value="P:positive regulation of transcription by RNA polymerase II"/>
    <property type="evidence" value="ECO:0007669"/>
    <property type="project" value="TreeGrafter"/>
</dbReference>
<comment type="subcellular location">
    <subcellularLocation>
        <location evidence="1 9">Nucleus</location>
    </subcellularLocation>
</comment>
<organism evidence="13 14">
    <name type="scientific">Araneus ventricosus</name>
    <name type="common">Orbweaver spider</name>
    <name type="synonym">Epeira ventricosa</name>
    <dbReference type="NCBI Taxonomy" id="182803"/>
    <lineage>
        <taxon>Eukaryota</taxon>
        <taxon>Metazoa</taxon>
        <taxon>Ecdysozoa</taxon>
        <taxon>Arthropoda</taxon>
        <taxon>Chelicerata</taxon>
        <taxon>Arachnida</taxon>
        <taxon>Araneae</taxon>
        <taxon>Araneomorphae</taxon>
        <taxon>Entelegynae</taxon>
        <taxon>Araneoidea</taxon>
        <taxon>Araneidae</taxon>
        <taxon>Araneus</taxon>
    </lineage>
</organism>
<feature type="compositionally biased region" description="Low complexity" evidence="10">
    <location>
        <begin position="651"/>
        <end position="674"/>
    </location>
</feature>
<keyword evidence="8 9" id="KW-0539">Nucleus</keyword>
<evidence type="ECO:0000256" key="8">
    <source>
        <dbReference type="ARBA" id="ARBA00023242"/>
    </source>
</evidence>
<feature type="region of interest" description="Disordered" evidence="10">
    <location>
        <begin position="411"/>
        <end position="495"/>
    </location>
</feature>
<dbReference type="InterPro" id="IPR009401">
    <property type="entry name" value="Med13_C"/>
</dbReference>
<feature type="compositionally biased region" description="Polar residues" evidence="10">
    <location>
        <begin position="530"/>
        <end position="551"/>
    </location>
</feature>
<dbReference type="Proteomes" id="UP000499080">
    <property type="component" value="Unassembled WGS sequence"/>
</dbReference>
<feature type="compositionally biased region" description="Polar residues" evidence="10">
    <location>
        <begin position="1594"/>
        <end position="1619"/>
    </location>
</feature>
<keyword evidence="6 9" id="KW-0010">Activator</keyword>
<feature type="compositionally biased region" description="Basic and acidic residues" evidence="10">
    <location>
        <begin position="1575"/>
        <end position="1591"/>
    </location>
</feature>
<sequence length="2175" mass="240653">MTHPNFVTNGASLEDCHTNFFALADLCGIKWRRYYAESVLCYEPLDDPVLSSFSKCLATDILCVWRRVATQGHEQHRHNLQDGNQLNYKKELWVFWYGEEPDLTGLVSPDLTTDPEQGSWESGLSYECRTLLFKSLHNLIERSLLSRGFSRLGKWFVQPYDGSEKSLRSPQLSFSFNFFIHGESTVCASVDVRQRIPVCQLTRQHLSLAQGSHTGLKVILCPYGMAGTLTGQSYKDTDLTTQRLISEWNHFYPVRSKKETLPDDDHIMPAVEVIVGGIRMRYPSSYVLVTEVDETAAIGSNTNVSQFASFSNSSSSFCASQQKASLLTGVLTPPTSPCDPTLSANGTFRGTSTDVLGENAGCNAAYSTAWKIKQAVWQDSALQGRKQNPEGSDQAGVWDFSDPSSLVRCDCSRSKSVNQDKTNSLKMPTSTSSSSPVVTTSSPAVSVDSPSSSTNTNNAANAARKNEKPDKLKQQTRYRTSIPFHKRSAFSDSSEMDSFSASSTFVMGSMPGSSLTNSVNTNFQFKGLNQSLRSSTPSGLPQLHTSVVQPSSPLPDTPMTDGTNSQSAELAMPTLSPHPPAIKDEEDDEEMPSESQDQKVAVKSPSSTTQETNSNGNNKEKSSNEQVSSPFQNAATVVENIKVEIKEEESSNSQNNCSSNNSNGTANNNSNNWNQEPAEEVKPSIAPSSVSSMPAPALIPVQGLKRPSLTVCSHDDPHDELVMDGLLYDYTFLNNSLWENSSMKRRKVWPERNFKTEALENGDLYFYGKDRSNSMQIDEGQPLKPKDPYEFNDEFDEDSPSSTGFRARVDEEDVKPKDPGLPPTPDSQILTPGQVLSAPLTPIQDPPKPPSNGEQPSSPLTPRNQGSSFTSEKDLQVTDKDLDNLFESSSSDDSADDVDPSTPLSAKLCGTPEEPSSGKCKNNSFSSGMLCAAELTRMFPTPPSLEHNTAQSPSGPLCGTDLSTLDGTDCFRDRTDVYLDGGCSPYYEPVKDWSYVYKLPTQYKFVGSKRYAPLTSLPSQVQPVPLSADHTYKPSWTNASSSPLPANNSQQNSQSIGYVERLSSNSNSQFPIIPVSEGERMVPPMFSVDPPIDQRTLPMNYELQSPASSASSYLNKHLNSVDSSGTASSIPEAHSLLVNLVLADSMLNLFKDHNFASCTLCVCNMNTKGADAGINLPSSLIPSGTDEPQYKCTCGFSAVVNRHQSHRAGIFYEDELEITGHRYETYFCRKSLSVVESVSSKKTDLSQNLEEETNAQVDHVPHTIVDLIKLQCSHIYSSFSLFHKAEQFRYFDKFGYHCNALEVSDGCEVCFLALDTGRQAVDNMNNNKMDENLKSSCLHKWPYLAAKVPVSNLEVVHLLRSLQPVLQEAVQQRRHQRLWEVTYPVLGPLTWRQFHRLAGRGTEDQCEPQPIPSILVGYDKDWVALSPFALKYWDKLLLEPYTNSRDIAYVVVAPDSDCVLNPIKKYFKELSTIYELCRLGRHCPITKVLRDGIMRVGKATAKKLADEPVDEWFNLIGDGPIASRLKLYAQACRYHLAPHLATQPFDSSLIDSPPVLKPPDKPLSVASPRTTGNEGQDRDQPTIKTEPDIKVEPSGNSSSDQPSVSSTANPDSSDSEDNQQTPTVVIYLVEPFTHGSADADVYRLASLGLLRSYTHMLQFLPDHIKNNIHLQVITLDSILSLGQMENAERRKDQLKALAFSVFSQCHQVFMHQTIAKALTGFGPAAAQDVFLKNRDPRNSITSPPPSKVFTLAPQKDKQTELGEMFGDRREKSSILYCTYCLTEDQRWLVASCTDDKGDVLQTCCINVEVPNRTRRKKASVRKLALHKLLDFIVEVLSKFLHAWRLVISRLGRLGHGELRDWATLLSRKSLLRYSRQLRDLCHQCAVLGPPDTPAILSACLVSLEPDSALRIMSDQFTPDDRFSSSCNSCYLSTPEDASCTHILVFPTSATTQSSQATFQQEHIDPLSTTLADDDIFQALNDDDIAVGQDINDIFRWTESPPQSPGASPRRDSISQPGSPSCGMGGRHSPFHHGGPNRGSGHLPMDTIEEPLQLLQQPLALGYYVSTAKTGPLPKWFWSTCPQLQNVCPVFLKSALLIHSPFVQQSSDDLLHANPHTRNYHPLDSNLTTDVLRYVLEGYNSLSWLSLDPSTHDRRSCLPVHIQVLMQLYQAVEALI</sequence>
<dbReference type="GO" id="GO:0016592">
    <property type="term" value="C:mediator complex"/>
    <property type="evidence" value="ECO:0007669"/>
    <property type="project" value="InterPro"/>
</dbReference>
<dbReference type="Pfam" id="PF18296">
    <property type="entry name" value="MID_MedPIWI"/>
    <property type="match status" value="1"/>
</dbReference>
<dbReference type="Pfam" id="PF06333">
    <property type="entry name" value="Med13_C"/>
    <property type="match status" value="1"/>
</dbReference>
<dbReference type="OrthoDB" id="103819at2759"/>
<dbReference type="EMBL" id="BGPR01000758">
    <property type="protein sequence ID" value="GBM34363.1"/>
    <property type="molecule type" value="Genomic_DNA"/>
</dbReference>
<proteinExistence type="inferred from homology"/>
<feature type="region of interest" description="Disordered" evidence="10">
    <location>
        <begin position="1995"/>
        <end position="2044"/>
    </location>
</feature>
<evidence type="ECO:0000256" key="6">
    <source>
        <dbReference type="ARBA" id="ARBA00023159"/>
    </source>
</evidence>
<comment type="subunit">
    <text evidence="9">Component of the Mediator complex.</text>
</comment>
<evidence type="ECO:0000256" key="7">
    <source>
        <dbReference type="ARBA" id="ARBA00023163"/>
    </source>
</evidence>
<feature type="compositionally biased region" description="Basic and acidic residues" evidence="10">
    <location>
        <begin position="464"/>
        <end position="473"/>
    </location>
</feature>
<evidence type="ECO:0000256" key="2">
    <source>
        <dbReference type="ARBA" id="ARBA00009354"/>
    </source>
</evidence>
<evidence type="ECO:0000256" key="5">
    <source>
        <dbReference type="ARBA" id="ARBA00023015"/>
    </source>
</evidence>
<feature type="compositionally biased region" description="Low complexity" evidence="10">
    <location>
        <begin position="1038"/>
        <end position="1055"/>
    </location>
</feature>
<feature type="region of interest" description="Disordered" evidence="10">
    <location>
        <begin position="771"/>
        <end position="921"/>
    </location>
</feature>
<keyword evidence="14" id="KW-1185">Reference proteome</keyword>
<feature type="region of interest" description="Disordered" evidence="10">
    <location>
        <begin position="1028"/>
        <end position="1055"/>
    </location>
</feature>
<evidence type="ECO:0000313" key="13">
    <source>
        <dbReference type="EMBL" id="GBM34363.1"/>
    </source>
</evidence>
<feature type="region of interest" description="Disordered" evidence="10">
    <location>
        <begin position="1551"/>
        <end position="1619"/>
    </location>
</feature>
<evidence type="ECO:0000256" key="9">
    <source>
        <dbReference type="RuleBase" id="RU364134"/>
    </source>
</evidence>
<name>A0A4Y2EYN8_ARAVE</name>
<dbReference type="InterPro" id="IPR041285">
    <property type="entry name" value="MID_MedPIWI"/>
</dbReference>
<evidence type="ECO:0000256" key="1">
    <source>
        <dbReference type="ARBA" id="ARBA00004123"/>
    </source>
</evidence>